<feature type="transmembrane region" description="Helical" evidence="6">
    <location>
        <begin position="384"/>
        <end position="406"/>
    </location>
</feature>
<protein>
    <submittedName>
        <fullName evidence="7">Uncharacterized protein</fullName>
    </submittedName>
</protein>
<organism evidence="7 8">
    <name type="scientific">Bacteroides oleiciplenus</name>
    <dbReference type="NCBI Taxonomy" id="626931"/>
    <lineage>
        <taxon>Bacteria</taxon>
        <taxon>Pseudomonadati</taxon>
        <taxon>Bacteroidota</taxon>
        <taxon>Bacteroidia</taxon>
        <taxon>Bacteroidales</taxon>
        <taxon>Bacteroidaceae</taxon>
        <taxon>Bacteroides</taxon>
    </lineage>
</organism>
<dbReference type="Proteomes" id="UP000260983">
    <property type="component" value="Unassembled WGS sequence"/>
</dbReference>
<evidence type="ECO:0000256" key="4">
    <source>
        <dbReference type="ARBA" id="ARBA00022989"/>
    </source>
</evidence>
<feature type="transmembrane region" description="Helical" evidence="6">
    <location>
        <begin position="174"/>
        <end position="193"/>
    </location>
</feature>
<reference evidence="7 8" key="1">
    <citation type="submission" date="2018-08" db="EMBL/GenBank/DDBJ databases">
        <title>A genome reference for cultivated species of the human gut microbiota.</title>
        <authorList>
            <person name="Zou Y."/>
            <person name="Xue W."/>
            <person name="Luo G."/>
        </authorList>
    </citation>
    <scope>NUCLEOTIDE SEQUENCE [LARGE SCALE GENOMIC DNA]</scope>
    <source>
        <strain evidence="7 8">OM05-15BH</strain>
    </source>
</reference>
<evidence type="ECO:0000256" key="3">
    <source>
        <dbReference type="ARBA" id="ARBA00022692"/>
    </source>
</evidence>
<feature type="transmembrane region" description="Helical" evidence="6">
    <location>
        <begin position="237"/>
        <end position="254"/>
    </location>
</feature>
<dbReference type="InterPro" id="IPR050833">
    <property type="entry name" value="Poly_Biosynth_Transport"/>
</dbReference>
<feature type="transmembrane region" description="Helical" evidence="6">
    <location>
        <begin position="199"/>
        <end position="216"/>
    </location>
</feature>
<sequence>MNQCRFFLNFRCLHRSMKKNQSLLLKLSSHSFWYFVGGVLNNGLALLLLPYLSQMLTPAEYGIVQTANSIGLCLPILFSFHIEAAFARFYHDEKLKFENVCKLYSSCFWFIIFSGLFFLSLLILTSKFWFQTIFDVGPYPYIFLITYPYLFYQISILGSTYLRQTLNVKLVTSIDFVASLINLSLSIYLVYVWNDGAEARLFAISISFFIKALFYISYSIKRHLLIWSIDFSKLKSLLYFSIPLTPSALSLWLSKMADRIIISIYVGVAATGLFSVANQIALLVYFIQDAVLQALGPIQMDGFIKDRVRTLHYTKNLSEIMWILIINIILFVGLFSDMLLDLFVNSRFHVNSLLIIILSSVYLIQAQYRIFSGILIYHKKAKEYSYAAVAQAIISIALNFVFIPLYGYEVAAYTSLAGIIVFFVIILFYIRKIEKVQIDYMIYGKYILFLITCLLFRNVIDSFLLSPFLILLCKVLLFILFIMLSLNDLLLRLKLIR</sequence>
<accession>A0A3E5B6T9</accession>
<evidence type="ECO:0000256" key="1">
    <source>
        <dbReference type="ARBA" id="ARBA00004651"/>
    </source>
</evidence>
<dbReference type="PANTHER" id="PTHR30250:SF11">
    <property type="entry name" value="O-ANTIGEN TRANSPORTER-RELATED"/>
    <property type="match status" value="1"/>
</dbReference>
<dbReference type="GO" id="GO:0005886">
    <property type="term" value="C:plasma membrane"/>
    <property type="evidence" value="ECO:0007669"/>
    <property type="project" value="UniProtKB-SubCell"/>
</dbReference>
<feature type="transmembrane region" description="Helical" evidence="6">
    <location>
        <begin position="442"/>
        <end position="460"/>
    </location>
</feature>
<feature type="transmembrane region" description="Helical" evidence="6">
    <location>
        <begin position="260"/>
        <end position="287"/>
    </location>
</feature>
<comment type="subcellular location">
    <subcellularLocation>
        <location evidence="1">Cell membrane</location>
        <topology evidence="1">Multi-pass membrane protein</topology>
    </subcellularLocation>
</comment>
<feature type="transmembrane region" description="Helical" evidence="6">
    <location>
        <begin position="317"/>
        <end position="336"/>
    </location>
</feature>
<keyword evidence="3 6" id="KW-0812">Transmembrane</keyword>
<evidence type="ECO:0000256" key="5">
    <source>
        <dbReference type="ARBA" id="ARBA00023136"/>
    </source>
</evidence>
<keyword evidence="5 6" id="KW-0472">Membrane</keyword>
<feature type="transmembrane region" description="Helical" evidence="6">
    <location>
        <begin position="412"/>
        <end position="430"/>
    </location>
</feature>
<feature type="transmembrane region" description="Helical" evidence="6">
    <location>
        <begin position="466"/>
        <end position="491"/>
    </location>
</feature>
<dbReference type="InterPro" id="IPR002797">
    <property type="entry name" value="Polysacc_synth"/>
</dbReference>
<evidence type="ECO:0000313" key="7">
    <source>
        <dbReference type="EMBL" id="RGN33234.1"/>
    </source>
</evidence>
<evidence type="ECO:0000256" key="2">
    <source>
        <dbReference type="ARBA" id="ARBA00022475"/>
    </source>
</evidence>
<keyword evidence="2" id="KW-1003">Cell membrane</keyword>
<feature type="transmembrane region" description="Helical" evidence="6">
    <location>
        <begin position="63"/>
        <end position="86"/>
    </location>
</feature>
<feature type="transmembrane region" description="Helical" evidence="6">
    <location>
        <begin position="32"/>
        <end position="51"/>
    </location>
</feature>
<dbReference type="PANTHER" id="PTHR30250">
    <property type="entry name" value="PST FAMILY PREDICTED COLANIC ACID TRANSPORTER"/>
    <property type="match status" value="1"/>
</dbReference>
<evidence type="ECO:0000256" key="6">
    <source>
        <dbReference type="SAM" id="Phobius"/>
    </source>
</evidence>
<gene>
    <name evidence="7" type="ORF">DXB65_15985</name>
</gene>
<feature type="transmembrane region" description="Helical" evidence="6">
    <location>
        <begin position="141"/>
        <end position="162"/>
    </location>
</feature>
<name>A0A3E5B6T9_9BACE</name>
<evidence type="ECO:0000313" key="8">
    <source>
        <dbReference type="Proteomes" id="UP000260983"/>
    </source>
</evidence>
<keyword evidence="4 6" id="KW-1133">Transmembrane helix</keyword>
<comment type="caution">
    <text evidence="7">The sequence shown here is derived from an EMBL/GenBank/DDBJ whole genome shotgun (WGS) entry which is preliminary data.</text>
</comment>
<feature type="transmembrane region" description="Helical" evidence="6">
    <location>
        <begin position="107"/>
        <end position="129"/>
    </location>
</feature>
<dbReference type="EMBL" id="QSUL01000011">
    <property type="protein sequence ID" value="RGN33234.1"/>
    <property type="molecule type" value="Genomic_DNA"/>
</dbReference>
<dbReference type="Pfam" id="PF01943">
    <property type="entry name" value="Polysacc_synt"/>
    <property type="match status" value="1"/>
</dbReference>
<dbReference type="AlphaFoldDB" id="A0A3E5B6T9"/>
<proteinExistence type="predicted"/>